<dbReference type="InterPro" id="IPR016174">
    <property type="entry name" value="Di-haem_cyt_TM"/>
</dbReference>
<proteinExistence type="inferred from homology"/>
<dbReference type="RefSeq" id="WP_007620728.1">
    <property type="nucleotide sequence ID" value="NZ_BAEO01000035.1"/>
</dbReference>
<sequence>MKKTQENYGLVSIVVHWIVALVVFSLFALGYWMVDLTYYDSWYKTAPALHKSVGLSLFALMLFRVFWRATQPKVAPLKNHQHWERSASHATHILLYVLLFVIMCSGYLISTADGRGIAYFELFDVPGFGSLFEDQEDKAGFIHQYVAYFMMFIVFVHVIAAIKHHIFDKDTTLLRMMRNKNRF</sequence>
<keyword evidence="11 13" id="KW-0472">Membrane</keyword>
<keyword evidence="6 13" id="KW-0812">Transmembrane</keyword>
<organism evidence="15 16">
    <name type="scientific">Paraglaciecola arctica BSs20135</name>
    <dbReference type="NCBI Taxonomy" id="493475"/>
    <lineage>
        <taxon>Bacteria</taxon>
        <taxon>Pseudomonadati</taxon>
        <taxon>Pseudomonadota</taxon>
        <taxon>Gammaproteobacteria</taxon>
        <taxon>Alteromonadales</taxon>
        <taxon>Alteromonadaceae</taxon>
        <taxon>Paraglaciecola</taxon>
    </lineage>
</organism>
<reference evidence="15 16" key="1">
    <citation type="journal article" date="2017" name="Antonie Van Leeuwenhoek">
        <title>Rhizobium rhizosphaerae sp. nov., a novel species isolated from rice rhizosphere.</title>
        <authorList>
            <person name="Zhao J.J."/>
            <person name="Zhang J."/>
            <person name="Zhang R.J."/>
            <person name="Zhang C.W."/>
            <person name="Yin H.Q."/>
            <person name="Zhang X.X."/>
        </authorList>
    </citation>
    <scope>NUCLEOTIDE SEQUENCE [LARGE SCALE GENOMIC DNA]</scope>
    <source>
        <strain evidence="15 16">BSs20135</strain>
    </source>
</reference>
<evidence type="ECO:0000256" key="3">
    <source>
        <dbReference type="ARBA" id="ARBA00022448"/>
    </source>
</evidence>
<evidence type="ECO:0000256" key="11">
    <source>
        <dbReference type="ARBA" id="ARBA00023136"/>
    </source>
</evidence>
<comment type="caution">
    <text evidence="15">The sequence shown here is derived from an EMBL/GenBank/DDBJ whole genome shotgun (WGS) entry which is preliminary data.</text>
</comment>
<evidence type="ECO:0000313" key="16">
    <source>
        <dbReference type="Proteomes" id="UP000006327"/>
    </source>
</evidence>
<keyword evidence="10" id="KW-0408">Iron</keyword>
<evidence type="ECO:0000256" key="6">
    <source>
        <dbReference type="ARBA" id="ARBA00022692"/>
    </source>
</evidence>
<dbReference type="SUPFAM" id="SSF81342">
    <property type="entry name" value="Transmembrane di-heme cytochromes"/>
    <property type="match status" value="1"/>
</dbReference>
<dbReference type="Gene3D" id="1.20.950.20">
    <property type="entry name" value="Transmembrane di-heme cytochromes, Chain C"/>
    <property type="match status" value="1"/>
</dbReference>
<keyword evidence="3" id="KW-0813">Transport</keyword>
<dbReference type="AlphaFoldDB" id="K6YN89"/>
<evidence type="ECO:0000256" key="12">
    <source>
        <dbReference type="ARBA" id="ARBA00037975"/>
    </source>
</evidence>
<dbReference type="PANTHER" id="PTHR30529">
    <property type="entry name" value="CYTOCHROME B561"/>
    <property type="match status" value="1"/>
</dbReference>
<dbReference type="InterPro" id="IPR052168">
    <property type="entry name" value="Cytochrome_b561_oxidase"/>
</dbReference>
<keyword evidence="7" id="KW-0479">Metal-binding</keyword>
<name>K6YN89_9ALTE</name>
<evidence type="ECO:0000313" key="15">
    <source>
        <dbReference type="EMBL" id="GAC19652.1"/>
    </source>
</evidence>
<dbReference type="InterPro" id="IPR011577">
    <property type="entry name" value="Cyt_b561_bac/Ni-Hgenase"/>
</dbReference>
<comment type="similarity">
    <text evidence="12">Belongs to the cytochrome b561 family.</text>
</comment>
<feature type="transmembrane region" description="Helical" evidence="13">
    <location>
        <begin position="145"/>
        <end position="167"/>
    </location>
</feature>
<gene>
    <name evidence="15" type="primary">yceJ</name>
    <name evidence="15" type="ORF">GARC_2686</name>
</gene>
<keyword evidence="4" id="KW-1003">Cell membrane</keyword>
<dbReference type="eggNOG" id="COG3038">
    <property type="taxonomic scope" value="Bacteria"/>
</dbReference>
<dbReference type="Pfam" id="PF01292">
    <property type="entry name" value="Ni_hydr_CYTB"/>
    <property type="match status" value="1"/>
</dbReference>
<protein>
    <submittedName>
        <fullName evidence="15">Cytochrome b561 homolog 2</fullName>
    </submittedName>
</protein>
<evidence type="ECO:0000256" key="10">
    <source>
        <dbReference type="ARBA" id="ARBA00023004"/>
    </source>
</evidence>
<evidence type="ECO:0000256" key="2">
    <source>
        <dbReference type="ARBA" id="ARBA00004651"/>
    </source>
</evidence>
<feature type="transmembrane region" description="Helical" evidence="13">
    <location>
        <begin position="90"/>
        <end position="109"/>
    </location>
</feature>
<dbReference type="GO" id="GO:0009055">
    <property type="term" value="F:electron transfer activity"/>
    <property type="evidence" value="ECO:0007669"/>
    <property type="project" value="InterPro"/>
</dbReference>
<dbReference type="GO" id="GO:0046872">
    <property type="term" value="F:metal ion binding"/>
    <property type="evidence" value="ECO:0007669"/>
    <property type="project" value="UniProtKB-KW"/>
</dbReference>
<evidence type="ECO:0000256" key="7">
    <source>
        <dbReference type="ARBA" id="ARBA00022723"/>
    </source>
</evidence>
<keyword evidence="9 13" id="KW-1133">Transmembrane helix</keyword>
<feature type="transmembrane region" description="Helical" evidence="13">
    <location>
        <begin position="7"/>
        <end position="32"/>
    </location>
</feature>
<evidence type="ECO:0000259" key="14">
    <source>
        <dbReference type="Pfam" id="PF01292"/>
    </source>
</evidence>
<keyword evidence="5" id="KW-0349">Heme</keyword>
<feature type="domain" description="Cytochrome b561 bacterial/Ni-hydrogenase" evidence="14">
    <location>
        <begin position="7"/>
        <end position="178"/>
    </location>
</feature>
<dbReference type="OrthoDB" id="9793784at2"/>
<dbReference type="GO" id="GO:0020037">
    <property type="term" value="F:heme binding"/>
    <property type="evidence" value="ECO:0007669"/>
    <property type="project" value="TreeGrafter"/>
</dbReference>
<keyword evidence="16" id="KW-1185">Reference proteome</keyword>
<keyword evidence="8" id="KW-0249">Electron transport</keyword>
<evidence type="ECO:0000256" key="5">
    <source>
        <dbReference type="ARBA" id="ARBA00022617"/>
    </source>
</evidence>
<dbReference type="PANTHER" id="PTHR30529:SF1">
    <property type="entry name" value="CYTOCHROME B561 HOMOLOG 2"/>
    <property type="match status" value="1"/>
</dbReference>
<comment type="cofactor">
    <cofactor evidence="1">
        <name>heme b</name>
        <dbReference type="ChEBI" id="CHEBI:60344"/>
    </cofactor>
</comment>
<dbReference type="GO" id="GO:0005886">
    <property type="term" value="C:plasma membrane"/>
    <property type="evidence" value="ECO:0007669"/>
    <property type="project" value="UniProtKB-SubCell"/>
</dbReference>
<accession>K6YN89</accession>
<dbReference type="GO" id="GO:0022904">
    <property type="term" value="P:respiratory electron transport chain"/>
    <property type="evidence" value="ECO:0007669"/>
    <property type="project" value="InterPro"/>
</dbReference>
<evidence type="ECO:0000256" key="1">
    <source>
        <dbReference type="ARBA" id="ARBA00001970"/>
    </source>
</evidence>
<dbReference type="EMBL" id="BAEO01000035">
    <property type="protein sequence ID" value="GAC19652.1"/>
    <property type="molecule type" value="Genomic_DNA"/>
</dbReference>
<dbReference type="Proteomes" id="UP000006327">
    <property type="component" value="Unassembled WGS sequence"/>
</dbReference>
<feature type="transmembrane region" description="Helical" evidence="13">
    <location>
        <begin position="52"/>
        <end position="69"/>
    </location>
</feature>
<evidence type="ECO:0000256" key="4">
    <source>
        <dbReference type="ARBA" id="ARBA00022475"/>
    </source>
</evidence>
<comment type="subcellular location">
    <subcellularLocation>
        <location evidence="2">Cell membrane</location>
        <topology evidence="2">Multi-pass membrane protein</topology>
    </subcellularLocation>
</comment>
<dbReference type="STRING" id="493475.GARC_2686"/>
<evidence type="ECO:0000256" key="8">
    <source>
        <dbReference type="ARBA" id="ARBA00022982"/>
    </source>
</evidence>
<evidence type="ECO:0000256" key="9">
    <source>
        <dbReference type="ARBA" id="ARBA00022989"/>
    </source>
</evidence>
<evidence type="ECO:0000256" key="13">
    <source>
        <dbReference type="SAM" id="Phobius"/>
    </source>
</evidence>